<name>A0A8J8WBZ3_CHIOP</name>
<reference evidence="1" key="1">
    <citation type="submission" date="2020-07" db="EMBL/GenBank/DDBJ databases">
        <title>The High-quality genome of the commercially important snow crab, Chionoecetes opilio.</title>
        <authorList>
            <person name="Jeong J.-H."/>
            <person name="Ryu S."/>
        </authorList>
    </citation>
    <scope>NUCLEOTIDE SEQUENCE</scope>
    <source>
        <strain evidence="1">MADBK_172401_WGS</strain>
        <tissue evidence="1">Digestive gland</tissue>
    </source>
</reference>
<organism evidence="1 2">
    <name type="scientific">Chionoecetes opilio</name>
    <name type="common">Atlantic snow crab</name>
    <name type="synonym">Cancer opilio</name>
    <dbReference type="NCBI Taxonomy" id="41210"/>
    <lineage>
        <taxon>Eukaryota</taxon>
        <taxon>Metazoa</taxon>
        <taxon>Ecdysozoa</taxon>
        <taxon>Arthropoda</taxon>
        <taxon>Crustacea</taxon>
        <taxon>Multicrustacea</taxon>
        <taxon>Malacostraca</taxon>
        <taxon>Eumalacostraca</taxon>
        <taxon>Eucarida</taxon>
        <taxon>Decapoda</taxon>
        <taxon>Pleocyemata</taxon>
        <taxon>Brachyura</taxon>
        <taxon>Eubrachyura</taxon>
        <taxon>Majoidea</taxon>
        <taxon>Majidae</taxon>
        <taxon>Chionoecetes</taxon>
    </lineage>
</organism>
<comment type="caution">
    <text evidence="1">The sequence shown here is derived from an EMBL/GenBank/DDBJ whole genome shotgun (WGS) entry which is preliminary data.</text>
</comment>
<gene>
    <name evidence="1" type="ORF">GWK47_025911</name>
</gene>
<keyword evidence="2" id="KW-1185">Reference proteome</keyword>
<evidence type="ECO:0000313" key="2">
    <source>
        <dbReference type="Proteomes" id="UP000770661"/>
    </source>
</evidence>
<dbReference type="EMBL" id="JACEEZ010025637">
    <property type="protein sequence ID" value="KAG0698955.1"/>
    <property type="molecule type" value="Genomic_DNA"/>
</dbReference>
<sequence>MTSEKSADCFQRNLFVNANVASGFSAGVFKRSSKILIRLIPQHDQFQYLLLCKTPSSGPRSFPQEPQDTGFQSFAVSLSKKSWNTGGRCLWGEGHGSMVSTCTPQNLMKGPGIESGQAPRWGGYHGEPRHSLWRRPGKGEAFEVPGCDGDWGLHNLEEEPGAVPRLWQPEVEDGMSANPRSAVSLTTRSPSIRRGSLRRTIPLTAIPRIGGQEAVLISRASKRRRMEFFVAKECSVPQELMMMGGLFAWHVPRLLHRRDRPVQLLVVGDREGRESKPVTGHEIFAQYQKWAAQSGGAGLRKILRRGTEGCP</sequence>
<proteinExistence type="predicted"/>
<protein>
    <submittedName>
        <fullName evidence="1">Uncharacterized protein</fullName>
    </submittedName>
</protein>
<dbReference type="AlphaFoldDB" id="A0A8J8WBZ3"/>
<dbReference type="Proteomes" id="UP000770661">
    <property type="component" value="Unassembled WGS sequence"/>
</dbReference>
<evidence type="ECO:0000313" key="1">
    <source>
        <dbReference type="EMBL" id="KAG0698955.1"/>
    </source>
</evidence>
<accession>A0A8J8WBZ3</accession>